<feature type="domain" description="Carboxylesterase type B" evidence="5">
    <location>
        <begin position="29"/>
        <end position="368"/>
    </location>
</feature>
<keyword evidence="7" id="KW-1185">Reference proteome</keyword>
<dbReference type="InterPro" id="IPR000997">
    <property type="entry name" value="Cholinesterase"/>
</dbReference>
<dbReference type="PANTHER" id="PTHR43918:SF4">
    <property type="entry name" value="CARBOXYLIC ESTER HYDROLASE"/>
    <property type="match status" value="1"/>
</dbReference>
<evidence type="ECO:0000256" key="2">
    <source>
        <dbReference type="ARBA" id="ARBA00022801"/>
    </source>
</evidence>
<sequence length="558" mass="58911">MFNCATPLSHDARAAPIDSCEVAEIGGLVPTKSGAVLGKASGLRPEVSEYLGIPFAQPPTGALRFKAPVPVAASNATIDTTAFGPDCPCNRIPTSQAYIAGPAGEKILRALAQDGTTLDEDCLTLNIWTKPQSGEAKKAVLFWIYGGGFSTGNTACPLYDGAVLADENDVVVVSANYRLNIFGFSAAPGQDTNVGLLDQRLALEWTRDNIEAFGGDSNRITVFGQSAGGASTDLIAYGYPDDPIAHALIPQSGVANSVITSGRSREDVQKNWYKASQNAGCGGEEAGEATVECMRGKSWEDILTTIEPIGQTALMSGFAPFADEKVVPSDVVSRGETGRFAKLPYLTGNMDNEAAFFVVVALAYTNITAEQAYAIPTALIQPILDLITFTTFTCSAFQAAKFRADNQVPVWRYMYYGGNYSNTYLKPLGSNYHTAELPVLFGTAANVTSVPDSDVEVSMAVVMRKAWAAFAKDPANGLAEWPHAGSLLGNSMVRLAYENETGPSFTSEATDQLICPVTQSFTGLAAQLQGILTSLSAIAIGGNATPTQLAAIQKLLGK</sequence>
<dbReference type="Gene3D" id="3.40.50.1820">
    <property type="entry name" value="alpha/beta hydrolase"/>
    <property type="match status" value="1"/>
</dbReference>
<dbReference type="EMBL" id="ML994614">
    <property type="protein sequence ID" value="KAF2193157.1"/>
    <property type="molecule type" value="Genomic_DNA"/>
</dbReference>
<dbReference type="AlphaFoldDB" id="A0A6A6ELW0"/>
<keyword evidence="2 4" id="KW-0378">Hydrolase</keyword>
<dbReference type="EC" id="3.1.1.-" evidence="4"/>
<dbReference type="InterPro" id="IPR029058">
    <property type="entry name" value="AB_hydrolase_fold"/>
</dbReference>
<organism evidence="6 7">
    <name type="scientific">Zopfia rhizophila CBS 207.26</name>
    <dbReference type="NCBI Taxonomy" id="1314779"/>
    <lineage>
        <taxon>Eukaryota</taxon>
        <taxon>Fungi</taxon>
        <taxon>Dikarya</taxon>
        <taxon>Ascomycota</taxon>
        <taxon>Pezizomycotina</taxon>
        <taxon>Dothideomycetes</taxon>
        <taxon>Dothideomycetes incertae sedis</taxon>
        <taxon>Zopfiaceae</taxon>
        <taxon>Zopfia</taxon>
    </lineage>
</organism>
<gene>
    <name evidence="6" type="ORF">K469DRAFT_795864</name>
</gene>
<evidence type="ECO:0000256" key="1">
    <source>
        <dbReference type="ARBA" id="ARBA00005964"/>
    </source>
</evidence>
<reference evidence="6" key="1">
    <citation type="journal article" date="2020" name="Stud. Mycol.">
        <title>101 Dothideomycetes genomes: a test case for predicting lifestyles and emergence of pathogens.</title>
        <authorList>
            <person name="Haridas S."/>
            <person name="Albert R."/>
            <person name="Binder M."/>
            <person name="Bloem J."/>
            <person name="Labutti K."/>
            <person name="Salamov A."/>
            <person name="Andreopoulos B."/>
            <person name="Baker S."/>
            <person name="Barry K."/>
            <person name="Bills G."/>
            <person name="Bluhm B."/>
            <person name="Cannon C."/>
            <person name="Castanera R."/>
            <person name="Culley D."/>
            <person name="Daum C."/>
            <person name="Ezra D."/>
            <person name="Gonzalez J."/>
            <person name="Henrissat B."/>
            <person name="Kuo A."/>
            <person name="Liang C."/>
            <person name="Lipzen A."/>
            <person name="Lutzoni F."/>
            <person name="Magnuson J."/>
            <person name="Mondo S."/>
            <person name="Nolan M."/>
            <person name="Ohm R."/>
            <person name="Pangilinan J."/>
            <person name="Park H.-J."/>
            <person name="Ramirez L."/>
            <person name="Alfaro M."/>
            <person name="Sun H."/>
            <person name="Tritt A."/>
            <person name="Yoshinaga Y."/>
            <person name="Zwiers L.-H."/>
            <person name="Turgeon B."/>
            <person name="Goodwin S."/>
            <person name="Spatafora J."/>
            <person name="Crous P."/>
            <person name="Grigoriev I."/>
        </authorList>
    </citation>
    <scope>NUCLEOTIDE SEQUENCE</scope>
    <source>
        <strain evidence="6">CBS 207.26</strain>
    </source>
</reference>
<dbReference type="SUPFAM" id="SSF53474">
    <property type="entry name" value="alpha/beta-Hydrolases"/>
    <property type="match status" value="1"/>
</dbReference>
<dbReference type="OrthoDB" id="408631at2759"/>
<name>A0A6A6ELW0_9PEZI</name>
<evidence type="ECO:0000259" key="5">
    <source>
        <dbReference type="Pfam" id="PF00135"/>
    </source>
</evidence>
<proteinExistence type="inferred from homology"/>
<dbReference type="Proteomes" id="UP000800200">
    <property type="component" value="Unassembled WGS sequence"/>
</dbReference>
<evidence type="ECO:0000313" key="6">
    <source>
        <dbReference type="EMBL" id="KAF2193157.1"/>
    </source>
</evidence>
<protein>
    <recommendedName>
        <fullName evidence="4">Carboxylic ester hydrolase</fullName>
        <ecNumber evidence="4">3.1.1.-</ecNumber>
    </recommendedName>
</protein>
<dbReference type="PROSITE" id="PS00122">
    <property type="entry name" value="CARBOXYLESTERASE_B_1"/>
    <property type="match status" value="1"/>
</dbReference>
<dbReference type="Pfam" id="PF00135">
    <property type="entry name" value="COesterase"/>
    <property type="match status" value="2"/>
</dbReference>
<dbReference type="PRINTS" id="PR00878">
    <property type="entry name" value="CHOLNESTRASE"/>
</dbReference>
<dbReference type="GO" id="GO:0004104">
    <property type="term" value="F:cholinesterase activity"/>
    <property type="evidence" value="ECO:0007669"/>
    <property type="project" value="InterPro"/>
</dbReference>
<comment type="similarity">
    <text evidence="1 4">Belongs to the type-B carboxylesterase/lipase family.</text>
</comment>
<dbReference type="InterPro" id="IPR002018">
    <property type="entry name" value="CarbesteraseB"/>
</dbReference>
<feature type="domain" description="Carboxylesterase type B" evidence="5">
    <location>
        <begin position="377"/>
        <end position="484"/>
    </location>
</feature>
<dbReference type="InterPro" id="IPR050654">
    <property type="entry name" value="AChE-related_enzymes"/>
</dbReference>
<evidence type="ECO:0000313" key="7">
    <source>
        <dbReference type="Proteomes" id="UP000800200"/>
    </source>
</evidence>
<keyword evidence="3" id="KW-1015">Disulfide bond</keyword>
<accession>A0A6A6ELW0</accession>
<dbReference type="PANTHER" id="PTHR43918">
    <property type="entry name" value="ACETYLCHOLINESTERASE"/>
    <property type="match status" value="1"/>
</dbReference>
<dbReference type="InterPro" id="IPR019826">
    <property type="entry name" value="Carboxylesterase_B_AS"/>
</dbReference>
<evidence type="ECO:0000256" key="4">
    <source>
        <dbReference type="RuleBase" id="RU361235"/>
    </source>
</evidence>
<evidence type="ECO:0000256" key="3">
    <source>
        <dbReference type="ARBA" id="ARBA00023157"/>
    </source>
</evidence>